<gene>
    <name evidence="1" type="ORF">RIB56_09850</name>
</gene>
<dbReference type="InterPro" id="IPR011032">
    <property type="entry name" value="GroES-like_sf"/>
</dbReference>
<proteinExistence type="predicted"/>
<dbReference type="Proteomes" id="UP001284771">
    <property type="component" value="Unassembled WGS sequence"/>
</dbReference>
<keyword evidence="2" id="KW-1185">Reference proteome</keyword>
<accession>A0ABU4J615</accession>
<comment type="caution">
    <text evidence="1">The sequence shown here is derived from an EMBL/GenBank/DDBJ whole genome shotgun (WGS) entry which is preliminary data.</text>
</comment>
<organism evidence="1 2">
    <name type="scientific">Priestia flexa</name>
    <dbReference type="NCBI Taxonomy" id="86664"/>
    <lineage>
        <taxon>Bacteria</taxon>
        <taxon>Bacillati</taxon>
        <taxon>Bacillota</taxon>
        <taxon>Bacilli</taxon>
        <taxon>Bacillales</taxon>
        <taxon>Bacillaceae</taxon>
        <taxon>Priestia</taxon>
    </lineage>
</organism>
<dbReference type="SUPFAM" id="SSF50129">
    <property type="entry name" value="GroES-like"/>
    <property type="match status" value="1"/>
</dbReference>
<protein>
    <submittedName>
        <fullName evidence="1">Uncharacterized protein</fullName>
    </submittedName>
</protein>
<evidence type="ECO:0000313" key="2">
    <source>
        <dbReference type="Proteomes" id="UP001284771"/>
    </source>
</evidence>
<sequence>MQQGKIKYRENVVQGFENVPEVFLGLFSGANLGKQLVKVAE</sequence>
<evidence type="ECO:0000313" key="1">
    <source>
        <dbReference type="EMBL" id="MDW8516434.1"/>
    </source>
</evidence>
<name>A0ABU4J615_9BACI</name>
<dbReference type="Gene3D" id="3.90.180.10">
    <property type="entry name" value="Medium-chain alcohol dehydrogenases, catalytic domain"/>
    <property type="match status" value="1"/>
</dbReference>
<dbReference type="EMBL" id="JAWUZT010000024">
    <property type="protein sequence ID" value="MDW8516434.1"/>
    <property type="molecule type" value="Genomic_DNA"/>
</dbReference>
<reference evidence="2" key="1">
    <citation type="submission" date="2023-07" db="EMBL/GenBank/DDBJ databases">
        <title>Draft genomic sequences of Priestia flexa CCM isolated from the soil of an abandoned mine contaminated by free cyanide in the high Andean zone of Tacna, Peru.</title>
        <authorList>
            <person name="Caceda Quiroz C.J."/>
            <person name="Maraza Chooque G.J."/>
            <person name="Fora Quispe G.L."/>
            <person name="Carpio Mamani M."/>
        </authorList>
    </citation>
    <scope>NUCLEOTIDE SEQUENCE [LARGE SCALE GENOMIC DNA]</scope>
    <source>
        <strain evidence="2">CCM</strain>
    </source>
</reference>